<dbReference type="RefSeq" id="WP_030005387.1">
    <property type="nucleotide sequence ID" value="NC_022549.1"/>
</dbReference>
<evidence type="ECO:0000313" key="3">
    <source>
        <dbReference type="Proteomes" id="UP000032737"/>
    </source>
</evidence>
<name>U4KQ36_9MOLU</name>
<feature type="transmembrane region" description="Helical" evidence="1">
    <location>
        <begin position="619"/>
        <end position="643"/>
    </location>
</feature>
<feature type="transmembrane region" description="Helical" evidence="1">
    <location>
        <begin position="160"/>
        <end position="181"/>
    </location>
</feature>
<dbReference type="HOGENOM" id="CLU_421902_0_0_14"/>
<feature type="transmembrane region" description="Helical" evidence="1">
    <location>
        <begin position="51"/>
        <end position="74"/>
    </location>
</feature>
<keyword evidence="1" id="KW-0472">Membrane</keyword>
<reference evidence="2 3" key="1">
    <citation type="journal article" date="2013" name="J. Mol. Microbiol. Biotechnol.">
        <title>Analysis of the Complete Genomes of Acholeplasma brassicae , A. palmae and A. laidlawii and Their Comparison to the Obligate Parasites from ' Candidatus Phytoplasma'.</title>
        <authorList>
            <person name="Kube M."/>
            <person name="Siewert C."/>
            <person name="Migdoll A.M."/>
            <person name="Duduk B."/>
            <person name="Holz S."/>
            <person name="Rabus R."/>
            <person name="Seemuller E."/>
            <person name="Mitrovic J."/>
            <person name="Muller I."/>
            <person name="Buttner C."/>
            <person name="Reinhardt R."/>
        </authorList>
    </citation>
    <scope>NUCLEOTIDE SEQUENCE [LARGE SCALE GENOMIC DNA]</scope>
    <source>
        <strain evidence="3">0502</strain>
    </source>
</reference>
<keyword evidence="1" id="KW-0812">Transmembrane</keyword>
<sequence length="649" mass="75752">MKKKLKWFRLSYVLGIILFFLGYYFLGHVHLEDNLLGELSAYFIEERAKAFINYGYISFIVGLLLSFDLIDLILGIIRTKRISKPVKLLFLVSVGFYQLSFSFTPYAFMIYLYVLLMVTYTLYALITKAVNLVYVIFLVVMLSMRHNYDHMFFDHQHYLNTSLVILAVIIGLIYLVARMLVRHRDKQTFTDELGSFVQGVFLLGFYFLIETMIKINYSSLVGVIHVFYEPLWVYQLLFFIGVFALSVITYSFGLFDTKKTELLFNKKRFVAELKRFLAFIKGFKFEAVFLIVTALIGILMMYTFVSITLTQQEKLDDIKGLEDNIIILDRYAFFEHQSTLSLSDSYEVSYIDQNVDGIGNGINLNVVSDNYFDSGVIYKTGVHDYYYNVQETQVLYESKNVNPTNPIIIDETAAIKLFNQKNAVGKTVELWIEGKIVLFNVYKVIRETNERLHVIEYLKTRGHNNIEAQIDFSQAYIFISDYENLIGSKSDISLMKLTFEKPVSASDLDQIIEIVGIDKATSVHSHRQYLEGIKQDYQTSVLNNLVILLMVVFLYMIYLYLYTNKRFKQVKGQNYIESLRNYINQNRSRVLFSFLVSNGLLAIYFYVRFGFFFLINAYIYLFILTLMTVIYVLLFGLSSFLVFKKNIEH</sequence>
<feature type="transmembrane region" description="Helical" evidence="1">
    <location>
        <begin position="131"/>
        <end position="148"/>
    </location>
</feature>
<accession>U4KQ36</accession>
<evidence type="ECO:0000313" key="2">
    <source>
        <dbReference type="EMBL" id="CCV66530.1"/>
    </source>
</evidence>
<feature type="transmembrane region" description="Helical" evidence="1">
    <location>
        <begin position="86"/>
        <end position="104"/>
    </location>
</feature>
<evidence type="ECO:0000256" key="1">
    <source>
        <dbReference type="SAM" id="Phobius"/>
    </source>
</evidence>
<feature type="transmembrane region" description="Helical" evidence="1">
    <location>
        <begin position="590"/>
        <end position="607"/>
    </location>
</feature>
<feature type="transmembrane region" description="Helical" evidence="1">
    <location>
        <begin position="12"/>
        <end position="31"/>
    </location>
</feature>
<proteinExistence type="predicted"/>
<feature type="transmembrane region" description="Helical" evidence="1">
    <location>
        <begin position="541"/>
        <end position="561"/>
    </location>
</feature>
<feature type="transmembrane region" description="Helical" evidence="1">
    <location>
        <begin position="193"/>
        <end position="213"/>
    </location>
</feature>
<dbReference type="Proteomes" id="UP000032737">
    <property type="component" value="Chromosome"/>
</dbReference>
<keyword evidence="3" id="KW-1185">Reference proteome</keyword>
<organism evidence="2 3">
    <name type="scientific">Acholeplasma brassicae</name>
    <dbReference type="NCBI Taxonomy" id="61635"/>
    <lineage>
        <taxon>Bacteria</taxon>
        <taxon>Bacillati</taxon>
        <taxon>Mycoplasmatota</taxon>
        <taxon>Mollicutes</taxon>
        <taxon>Acholeplasmatales</taxon>
        <taxon>Acholeplasmataceae</taxon>
        <taxon>Acholeplasma</taxon>
    </lineage>
</organism>
<dbReference type="AlphaFoldDB" id="U4KQ36"/>
<dbReference type="STRING" id="61635.BN85315090"/>
<feature type="transmembrane region" description="Helical" evidence="1">
    <location>
        <begin position="276"/>
        <end position="305"/>
    </location>
</feature>
<protein>
    <submittedName>
        <fullName evidence="2">Uncharacterized protein</fullName>
    </submittedName>
</protein>
<keyword evidence="1" id="KW-1133">Transmembrane helix</keyword>
<gene>
    <name evidence="2" type="ORF">BN85315090</name>
</gene>
<dbReference type="EMBL" id="FO681348">
    <property type="protein sequence ID" value="CCV66530.1"/>
    <property type="molecule type" value="Genomic_DNA"/>
</dbReference>
<feature type="transmembrane region" description="Helical" evidence="1">
    <location>
        <begin position="233"/>
        <end position="255"/>
    </location>
</feature>
<dbReference type="KEGG" id="abra:BN85315090"/>